<reference evidence="2 3" key="1">
    <citation type="submission" date="2018-08" db="EMBL/GenBank/DDBJ databases">
        <title>Verrucosispora craniellae sp. nov., isolated from a marine sponge in the South China Sea.</title>
        <authorList>
            <person name="Li L."/>
            <person name="Lin H.W."/>
        </authorList>
    </citation>
    <scope>NUCLEOTIDE SEQUENCE [LARGE SCALE GENOMIC DNA]</scope>
    <source>
        <strain evidence="2 3">LHW63014</strain>
    </source>
</reference>
<evidence type="ECO:0000313" key="2">
    <source>
        <dbReference type="EMBL" id="RFS44169.1"/>
    </source>
</evidence>
<accession>A0A372FUM6</accession>
<feature type="region of interest" description="Disordered" evidence="1">
    <location>
        <begin position="1"/>
        <end position="23"/>
    </location>
</feature>
<dbReference type="EMBL" id="QVFU01000035">
    <property type="protein sequence ID" value="RFS44169.1"/>
    <property type="molecule type" value="Genomic_DNA"/>
</dbReference>
<evidence type="ECO:0000313" key="3">
    <source>
        <dbReference type="Proteomes" id="UP000262621"/>
    </source>
</evidence>
<dbReference type="AlphaFoldDB" id="A0A372FUM6"/>
<sequence>MTSGGEEEGNADTTAPRTAPVDRVFGERRQGYDLTEIRRVDGKLLRVRIHRDFYPHQSHALVQVLTPAMTWTELTTEPASAWHAATPSSSTSPAPLDHLAERLFQRAEAILRTE</sequence>
<dbReference type="RefSeq" id="WP_117230222.1">
    <property type="nucleotide sequence ID" value="NZ_CP061725.1"/>
</dbReference>
<name>A0A372FUM6_9ACTN</name>
<evidence type="ECO:0000256" key="1">
    <source>
        <dbReference type="SAM" id="MobiDB-lite"/>
    </source>
</evidence>
<keyword evidence="3" id="KW-1185">Reference proteome</keyword>
<proteinExistence type="predicted"/>
<organism evidence="2 3">
    <name type="scientific">Micromonospora craniellae</name>
    <dbReference type="NCBI Taxonomy" id="2294034"/>
    <lineage>
        <taxon>Bacteria</taxon>
        <taxon>Bacillati</taxon>
        <taxon>Actinomycetota</taxon>
        <taxon>Actinomycetes</taxon>
        <taxon>Micromonosporales</taxon>
        <taxon>Micromonosporaceae</taxon>
        <taxon>Micromonospora</taxon>
    </lineage>
</organism>
<feature type="compositionally biased region" description="Acidic residues" evidence="1">
    <location>
        <begin position="1"/>
        <end position="10"/>
    </location>
</feature>
<dbReference type="OrthoDB" id="3404114at2"/>
<dbReference type="Proteomes" id="UP000262621">
    <property type="component" value="Unassembled WGS sequence"/>
</dbReference>
<comment type="caution">
    <text evidence="2">The sequence shown here is derived from an EMBL/GenBank/DDBJ whole genome shotgun (WGS) entry which is preliminary data.</text>
</comment>
<protein>
    <submittedName>
        <fullName evidence="2">Uncharacterized protein</fullName>
    </submittedName>
</protein>
<gene>
    <name evidence="2" type="ORF">D0Q02_23725</name>
</gene>